<dbReference type="OrthoDB" id="431378at2759"/>
<comment type="caution">
    <text evidence="3">The sequence shown here is derived from an EMBL/GenBank/DDBJ whole genome shotgun (WGS) entry which is preliminary data.</text>
</comment>
<feature type="compositionally biased region" description="Low complexity" evidence="1">
    <location>
        <begin position="461"/>
        <end position="471"/>
    </location>
</feature>
<protein>
    <recommendedName>
        <fullName evidence="2">DDHD domain-containing protein</fullName>
    </recommendedName>
</protein>
<feature type="region of interest" description="Disordered" evidence="1">
    <location>
        <begin position="650"/>
        <end position="681"/>
    </location>
</feature>
<feature type="compositionally biased region" description="Basic and acidic residues" evidence="1">
    <location>
        <begin position="516"/>
        <end position="533"/>
    </location>
</feature>
<feature type="compositionally biased region" description="Low complexity" evidence="1">
    <location>
        <begin position="540"/>
        <end position="551"/>
    </location>
</feature>
<name>A0A8H7V237_9FUNG</name>
<dbReference type="SMART" id="SM01127">
    <property type="entry name" value="DDHD"/>
    <property type="match status" value="1"/>
</dbReference>
<dbReference type="GO" id="GO:0004620">
    <property type="term" value="F:phospholipase activity"/>
    <property type="evidence" value="ECO:0007669"/>
    <property type="project" value="TreeGrafter"/>
</dbReference>
<dbReference type="PROSITE" id="PS51043">
    <property type="entry name" value="DDHD"/>
    <property type="match status" value="1"/>
</dbReference>
<dbReference type="Proteomes" id="UP000603453">
    <property type="component" value="Unassembled WGS sequence"/>
</dbReference>
<gene>
    <name evidence="3" type="ORF">INT47_001778</name>
</gene>
<feature type="domain" description="DDHD" evidence="2">
    <location>
        <begin position="207"/>
        <end position="642"/>
    </location>
</feature>
<dbReference type="InterPro" id="IPR029058">
    <property type="entry name" value="AB_hydrolase_fold"/>
</dbReference>
<reference evidence="3" key="1">
    <citation type="submission" date="2020-12" db="EMBL/GenBank/DDBJ databases">
        <title>Metabolic potential, ecology and presence of endohyphal bacteria is reflected in genomic diversity of Mucoromycotina.</title>
        <authorList>
            <person name="Muszewska A."/>
            <person name="Okrasinska A."/>
            <person name="Steczkiewicz K."/>
            <person name="Drgas O."/>
            <person name="Orlowska M."/>
            <person name="Perlinska-Lenart U."/>
            <person name="Aleksandrzak-Piekarczyk T."/>
            <person name="Szatraj K."/>
            <person name="Zielenkiewicz U."/>
            <person name="Pilsyk S."/>
            <person name="Malc E."/>
            <person name="Mieczkowski P."/>
            <person name="Kruszewska J.S."/>
            <person name="Biernat P."/>
            <person name="Pawlowska J."/>
        </authorList>
    </citation>
    <scope>NUCLEOTIDE SEQUENCE</scope>
    <source>
        <strain evidence="3">WA0000017839</strain>
    </source>
</reference>
<proteinExistence type="predicted"/>
<feature type="compositionally biased region" description="Polar residues" evidence="1">
    <location>
        <begin position="339"/>
        <end position="349"/>
    </location>
</feature>
<dbReference type="InterPro" id="IPR058055">
    <property type="entry name" value="PA-PLA1"/>
</dbReference>
<dbReference type="InterPro" id="IPR004177">
    <property type="entry name" value="DDHD_dom"/>
</dbReference>
<dbReference type="GO" id="GO:0046872">
    <property type="term" value="F:metal ion binding"/>
    <property type="evidence" value="ECO:0007669"/>
    <property type="project" value="InterPro"/>
</dbReference>
<feature type="region of interest" description="Disordered" evidence="1">
    <location>
        <begin position="320"/>
        <end position="349"/>
    </location>
</feature>
<dbReference type="PANTHER" id="PTHR23509:SF10">
    <property type="entry name" value="LD21067P"/>
    <property type="match status" value="1"/>
</dbReference>
<dbReference type="Pfam" id="PF02862">
    <property type="entry name" value="DDHD"/>
    <property type="match status" value="1"/>
</dbReference>
<feature type="region of interest" description="Disordered" evidence="1">
    <location>
        <begin position="516"/>
        <end position="585"/>
    </location>
</feature>
<feature type="region of interest" description="Disordered" evidence="1">
    <location>
        <begin position="447"/>
        <end position="487"/>
    </location>
</feature>
<accession>A0A8H7V237</accession>
<feature type="compositionally biased region" description="Basic and acidic residues" evidence="1">
    <location>
        <begin position="474"/>
        <end position="487"/>
    </location>
</feature>
<dbReference type="EMBL" id="JAEPRD010000107">
    <property type="protein sequence ID" value="KAG2198639.1"/>
    <property type="molecule type" value="Genomic_DNA"/>
</dbReference>
<evidence type="ECO:0000313" key="3">
    <source>
        <dbReference type="EMBL" id="KAG2198639.1"/>
    </source>
</evidence>
<evidence type="ECO:0000313" key="4">
    <source>
        <dbReference type="Proteomes" id="UP000603453"/>
    </source>
</evidence>
<organism evidence="3 4">
    <name type="scientific">Mucor saturninus</name>
    <dbReference type="NCBI Taxonomy" id="64648"/>
    <lineage>
        <taxon>Eukaryota</taxon>
        <taxon>Fungi</taxon>
        <taxon>Fungi incertae sedis</taxon>
        <taxon>Mucoromycota</taxon>
        <taxon>Mucoromycotina</taxon>
        <taxon>Mucoromycetes</taxon>
        <taxon>Mucorales</taxon>
        <taxon>Mucorineae</taxon>
        <taxon>Mucoraceae</taxon>
        <taxon>Mucor</taxon>
    </lineage>
</organism>
<sequence length="681" mass="77223">MFFEATYVPSPPLSIASIDDDAETHVEVPEPDVEPASDKPVDHLIFVIHGIGQQTEQYGHFYEHIENLQETTRQVLQAKVPDHNVRIELIPIEWHRHIHEQVDPIINKITLKSIPTVRLIENDYLADVLFYFSKDRGQNIVDNVTGLFNTSYHNFKEKHPNFDGKIIILGYSLGGVIVWDILSHQRSPANDEELAMYKKLDINFSALDFKPDFFYGLGSPLGAVLTFRGQDPVLYHPDNDIQFENVFHPFDPIGYRFEPLFNDYFTDKPAVLIERSAPFGPSFSFPSMPSFPLSAGFMSFFSWKGEDKAAKTIFNATSEAAKANIPENENTQEETEPTSGTNERGLSSPIEQQTGFMSSLMGYFSKGGGTKQKQDNQVDGGTKDDMGIITWDPLREQTREQLLALRDDLDRTLNTTSMDNLTRNKRPPMRIRSKTFNVTEENSLYSSSLEQNSDGSVLDKTVTSRTSSTSSIKEATERIPLRKTMTENPKRQHLVEVLGIDGVRVDSFERARVNFDKHEEKETNPSEEKKDDDLNGSGGDNLWLDLNNELNKPGPAITSPGESRADVAQDATIPKESNNKEKENLEQEEINKLPGQCRMDYVLQPDSVMSMIANEYLIGLRAHFSYWTNKDLLWHMLRRIENLKVPSDEIKNPSVSTSDKTAAVVSIDERNIQKKQKPVKK</sequence>
<dbReference type="GO" id="GO:0005737">
    <property type="term" value="C:cytoplasm"/>
    <property type="evidence" value="ECO:0007669"/>
    <property type="project" value="TreeGrafter"/>
</dbReference>
<dbReference type="SUPFAM" id="SSF53474">
    <property type="entry name" value="alpha/beta-Hydrolases"/>
    <property type="match status" value="1"/>
</dbReference>
<dbReference type="PANTHER" id="PTHR23509">
    <property type="entry name" value="PA-PL1 PHOSPHOLIPASE FAMILY"/>
    <property type="match status" value="1"/>
</dbReference>
<keyword evidence="4" id="KW-1185">Reference proteome</keyword>
<evidence type="ECO:0000256" key="1">
    <source>
        <dbReference type="SAM" id="MobiDB-lite"/>
    </source>
</evidence>
<dbReference type="AlphaFoldDB" id="A0A8H7V237"/>
<evidence type="ECO:0000259" key="2">
    <source>
        <dbReference type="PROSITE" id="PS51043"/>
    </source>
</evidence>